<protein>
    <submittedName>
        <fullName evidence="2">Uncharacterized protein</fullName>
    </submittedName>
</protein>
<evidence type="ECO:0000313" key="3">
    <source>
        <dbReference type="Proteomes" id="UP001152320"/>
    </source>
</evidence>
<feature type="transmembrane region" description="Helical" evidence="1">
    <location>
        <begin position="34"/>
        <end position="55"/>
    </location>
</feature>
<keyword evidence="3" id="KW-1185">Reference proteome</keyword>
<proteinExistence type="predicted"/>
<keyword evidence="1" id="KW-0812">Transmembrane</keyword>
<dbReference type="EMBL" id="JAIZAY010000010">
    <property type="protein sequence ID" value="KAJ8035195.1"/>
    <property type="molecule type" value="Genomic_DNA"/>
</dbReference>
<organism evidence="2 3">
    <name type="scientific">Holothuria leucospilota</name>
    <name type="common">Black long sea cucumber</name>
    <name type="synonym">Mertensiothuria leucospilota</name>
    <dbReference type="NCBI Taxonomy" id="206669"/>
    <lineage>
        <taxon>Eukaryota</taxon>
        <taxon>Metazoa</taxon>
        <taxon>Echinodermata</taxon>
        <taxon>Eleutherozoa</taxon>
        <taxon>Echinozoa</taxon>
        <taxon>Holothuroidea</taxon>
        <taxon>Aspidochirotacea</taxon>
        <taxon>Aspidochirotida</taxon>
        <taxon>Holothuriidae</taxon>
        <taxon>Holothuria</taxon>
    </lineage>
</organism>
<sequence length="229" mass="25375">MDRSNWANPLHTSLTNIFTVSNQTLRGSTSRASVGILQILSGSFGILVEIIFYIMYGRYYWYLYLTYSIIAQFALGIASCLLLVASGILGLCSQRKVWVVIVNMVFNITSAAVSVIWGVSLGFYTYYVWSYELYYGYPDGILLIILCFLGVTLLSNFLTAVTGASFVCTALCPCDMAEHVVAGENAFRITTYRSHCNDENTALLQQPNNDPLSFTSNTTSSHATIYEGK</sequence>
<keyword evidence="1" id="KW-1133">Transmembrane helix</keyword>
<reference evidence="2" key="1">
    <citation type="submission" date="2021-10" db="EMBL/GenBank/DDBJ databases">
        <title>Tropical sea cucumber genome reveals ecological adaptation and Cuvierian tubules defense mechanism.</title>
        <authorList>
            <person name="Chen T."/>
        </authorList>
    </citation>
    <scope>NUCLEOTIDE SEQUENCE</scope>
    <source>
        <strain evidence="2">Nanhai2018</strain>
        <tissue evidence="2">Muscle</tissue>
    </source>
</reference>
<feature type="transmembrane region" description="Helical" evidence="1">
    <location>
        <begin position="97"/>
        <end position="120"/>
    </location>
</feature>
<feature type="transmembrane region" description="Helical" evidence="1">
    <location>
        <begin position="140"/>
        <end position="161"/>
    </location>
</feature>
<evidence type="ECO:0000313" key="2">
    <source>
        <dbReference type="EMBL" id="KAJ8035195.1"/>
    </source>
</evidence>
<dbReference type="Proteomes" id="UP001152320">
    <property type="component" value="Chromosome 10"/>
</dbReference>
<dbReference type="AlphaFoldDB" id="A0A9Q1BZ04"/>
<gene>
    <name evidence="2" type="ORF">HOLleu_22339</name>
</gene>
<evidence type="ECO:0000256" key="1">
    <source>
        <dbReference type="SAM" id="Phobius"/>
    </source>
</evidence>
<name>A0A9Q1BZ04_HOLLE</name>
<keyword evidence="1" id="KW-0472">Membrane</keyword>
<feature type="transmembrane region" description="Helical" evidence="1">
    <location>
        <begin position="61"/>
        <end position="85"/>
    </location>
</feature>
<accession>A0A9Q1BZ04</accession>
<comment type="caution">
    <text evidence="2">The sequence shown here is derived from an EMBL/GenBank/DDBJ whole genome shotgun (WGS) entry which is preliminary data.</text>
</comment>